<dbReference type="PRINTS" id="PR00960">
    <property type="entry name" value="LMBPPROTEIN"/>
</dbReference>
<dbReference type="GO" id="GO:0005524">
    <property type="term" value="F:ATP binding"/>
    <property type="evidence" value="ECO:0007669"/>
    <property type="project" value="UniProtKB-KW"/>
</dbReference>
<accession>A0A6J7LKB9</accession>
<dbReference type="PIRSF" id="PIRSF036406">
    <property type="entry name" value="Hept_kin"/>
    <property type="match status" value="1"/>
</dbReference>
<feature type="domain" description="GHMP kinase N-terminal" evidence="5">
    <location>
        <begin position="73"/>
        <end position="154"/>
    </location>
</feature>
<dbReference type="PROSITE" id="PS00627">
    <property type="entry name" value="GHMP_KINASES_ATP"/>
    <property type="match status" value="1"/>
</dbReference>
<dbReference type="PANTHER" id="PTHR32463:SF0">
    <property type="entry name" value="L-FUCOSE KINASE"/>
    <property type="match status" value="1"/>
</dbReference>
<dbReference type="InterPro" id="IPR006203">
    <property type="entry name" value="GHMP_knse_ATP-bd_CS"/>
</dbReference>
<dbReference type="InterPro" id="IPR006204">
    <property type="entry name" value="GHMP_kinase_N_dom"/>
</dbReference>
<dbReference type="GO" id="GO:0042352">
    <property type="term" value="P:GDP-L-fucose salvage"/>
    <property type="evidence" value="ECO:0007669"/>
    <property type="project" value="TreeGrafter"/>
</dbReference>
<keyword evidence="1" id="KW-0808">Transferase</keyword>
<gene>
    <name evidence="6" type="ORF">UFOPK3772_03186</name>
</gene>
<evidence type="ECO:0000256" key="2">
    <source>
        <dbReference type="ARBA" id="ARBA00022741"/>
    </source>
</evidence>
<dbReference type="PANTHER" id="PTHR32463">
    <property type="entry name" value="L-FUCOSE KINASE"/>
    <property type="match status" value="1"/>
</dbReference>
<organism evidence="6">
    <name type="scientific">freshwater metagenome</name>
    <dbReference type="NCBI Taxonomy" id="449393"/>
    <lineage>
        <taxon>unclassified sequences</taxon>
        <taxon>metagenomes</taxon>
        <taxon>ecological metagenomes</taxon>
    </lineage>
</organism>
<name>A0A6J7LKB9_9ZZZZ</name>
<dbReference type="InterPro" id="IPR020568">
    <property type="entry name" value="Ribosomal_Su5_D2-typ_SF"/>
</dbReference>
<reference evidence="6" key="1">
    <citation type="submission" date="2020-05" db="EMBL/GenBank/DDBJ databases">
        <authorList>
            <person name="Chiriac C."/>
            <person name="Salcher M."/>
            <person name="Ghai R."/>
            <person name="Kavagutti S V."/>
        </authorList>
    </citation>
    <scope>NUCLEOTIDE SEQUENCE</scope>
</reference>
<evidence type="ECO:0000313" key="6">
    <source>
        <dbReference type="EMBL" id="CAB4969110.1"/>
    </source>
</evidence>
<proteinExistence type="predicted"/>
<dbReference type="Pfam" id="PF00288">
    <property type="entry name" value="GHMP_kinases_N"/>
    <property type="match status" value="1"/>
</dbReference>
<evidence type="ECO:0000256" key="4">
    <source>
        <dbReference type="ARBA" id="ARBA00022840"/>
    </source>
</evidence>
<sequence length="322" mass="34499">MLISQGPLRVSLFGGGSDLPAFLESNEGAVLSFAIDRRVFIVGHPFTHRAGIVLKYSQSEDVESATELKHPIAREVLSRYGVTDIDIAIMSDVPAGTGLGSSSSFTVAFLAFVRHMCGLISTPEDLAREACDIEMGVLHEPIGFQDQWACANGGVNVIRFASATDVAVEPVDLTPEQIGQLERNLFLVPVGSPRRAGNILARQSGNLVPGSRSEVLTRRMVEQVELGRTALRSSIDDLGPLLDEAWALKREIAEGVSNPLVDDFYAQGMASGATGGKLLGAGGSGYLAFYVPAAQHERFSNRFTKQLDFQITNQGAGVIHES</sequence>
<dbReference type="InterPro" id="IPR052203">
    <property type="entry name" value="GHMP_Kinase-Related"/>
</dbReference>
<dbReference type="EMBL" id="CAFBNE010000167">
    <property type="protein sequence ID" value="CAB4969110.1"/>
    <property type="molecule type" value="Genomic_DNA"/>
</dbReference>
<evidence type="ECO:0000259" key="5">
    <source>
        <dbReference type="Pfam" id="PF00288"/>
    </source>
</evidence>
<keyword evidence="2" id="KW-0547">Nucleotide-binding</keyword>
<dbReference type="SUPFAM" id="SSF55060">
    <property type="entry name" value="GHMP Kinase, C-terminal domain"/>
    <property type="match status" value="1"/>
</dbReference>
<dbReference type="InterPro" id="IPR014606">
    <property type="entry name" value="Heptose_7-P_kinase"/>
</dbReference>
<evidence type="ECO:0000256" key="3">
    <source>
        <dbReference type="ARBA" id="ARBA00022777"/>
    </source>
</evidence>
<evidence type="ECO:0000256" key="1">
    <source>
        <dbReference type="ARBA" id="ARBA00022679"/>
    </source>
</evidence>
<dbReference type="InterPro" id="IPR001174">
    <property type="entry name" value="HddA/FKP"/>
</dbReference>
<dbReference type="SUPFAM" id="SSF54211">
    <property type="entry name" value="Ribosomal protein S5 domain 2-like"/>
    <property type="match status" value="1"/>
</dbReference>
<dbReference type="InterPro" id="IPR036554">
    <property type="entry name" value="GHMP_kinase_C_sf"/>
</dbReference>
<dbReference type="AlphaFoldDB" id="A0A6J7LKB9"/>
<keyword evidence="3" id="KW-0418">Kinase</keyword>
<dbReference type="Gene3D" id="3.30.230.120">
    <property type="match status" value="1"/>
</dbReference>
<dbReference type="GO" id="GO:0050201">
    <property type="term" value="F:fucokinase activity"/>
    <property type="evidence" value="ECO:0007669"/>
    <property type="project" value="TreeGrafter"/>
</dbReference>
<keyword evidence="4" id="KW-0067">ATP-binding</keyword>
<protein>
    <submittedName>
        <fullName evidence="6">Unannotated protein</fullName>
    </submittedName>
</protein>